<evidence type="ECO:0000256" key="2">
    <source>
        <dbReference type="ARBA" id="ARBA00008929"/>
    </source>
</evidence>
<reference evidence="7 8" key="1">
    <citation type="submission" date="2017-05" db="EMBL/GenBank/DDBJ databases">
        <title>Biotechnological potential of actinobacteria isolated from South African environments.</title>
        <authorList>
            <person name="Le Roes-Hill M."/>
            <person name="Prins A."/>
            <person name="Durrell K.A."/>
        </authorList>
    </citation>
    <scope>NUCLEOTIDE SEQUENCE [LARGE SCALE GENOMIC DNA]</scope>
    <source>
        <strain evidence="7 8">HMC13</strain>
    </source>
</reference>
<dbReference type="Gene3D" id="1.20.1630.10">
    <property type="entry name" value="Formate dehydrogenase/DMSO reductase domain"/>
    <property type="match status" value="1"/>
</dbReference>
<keyword evidence="8" id="KW-1185">Reference proteome</keyword>
<accession>A0A243S7G9</accession>
<dbReference type="AlphaFoldDB" id="A0A243S7G9"/>
<evidence type="ECO:0000256" key="4">
    <source>
        <dbReference type="ARBA" id="ARBA00022692"/>
    </source>
</evidence>
<protein>
    <submittedName>
        <fullName evidence="7">Polysulfide reductase</fullName>
    </submittedName>
</protein>
<evidence type="ECO:0000313" key="8">
    <source>
        <dbReference type="Proteomes" id="UP000195105"/>
    </source>
</evidence>
<comment type="subcellular location">
    <subcellularLocation>
        <location evidence="1">Cell membrane</location>
        <topology evidence="1">Multi-pass membrane protein</topology>
    </subcellularLocation>
</comment>
<comment type="caution">
    <text evidence="7">The sequence shown here is derived from an EMBL/GenBank/DDBJ whole genome shotgun (WGS) entry which is preliminary data.</text>
</comment>
<keyword evidence="3" id="KW-1003">Cell membrane</keyword>
<keyword evidence="5" id="KW-1133">Transmembrane helix</keyword>
<evidence type="ECO:0000256" key="1">
    <source>
        <dbReference type="ARBA" id="ARBA00004651"/>
    </source>
</evidence>
<evidence type="ECO:0000256" key="3">
    <source>
        <dbReference type="ARBA" id="ARBA00022475"/>
    </source>
</evidence>
<keyword evidence="4" id="KW-0812">Transmembrane</keyword>
<keyword evidence="6" id="KW-0472">Membrane</keyword>
<comment type="similarity">
    <text evidence="2">Belongs to the NrfD family.</text>
</comment>
<dbReference type="EMBL" id="NGFN01000060">
    <property type="protein sequence ID" value="OUD02851.1"/>
    <property type="molecule type" value="Genomic_DNA"/>
</dbReference>
<name>A0A243S7G9_9ACTN</name>
<sequence>MVARAEFRSYYGRPILKRPTWKVPDVPGYLFLGGTAGASASMAAAAELTGRRELAGAGRWVAAAASVTSVAALVHDLGRPERFTHMLRVLKPTSPLSVGSWILAPFSALATASAASQTTGRLPRLGRLAGLGSGVLGPAMCTYTAVLLSDTAVPAWHEAYPELPYVFAGSALTSAAGAALLCAPGADHGPPTRMGLLGVGMELAAMRRIERRLGLVGEPYVTGRPGRLLTWNKALAAAGAGLSLLADRRAAPLLAGASYLAAGLCTRFGIFAAGMASAQDPAYVVTPQRQRLGPGRGVAT</sequence>
<organism evidence="7 8">
    <name type="scientific">Streptomyces swartbergensis</name>
    <dbReference type="NCBI Taxonomy" id="487165"/>
    <lineage>
        <taxon>Bacteria</taxon>
        <taxon>Bacillati</taxon>
        <taxon>Actinomycetota</taxon>
        <taxon>Actinomycetes</taxon>
        <taxon>Kitasatosporales</taxon>
        <taxon>Streptomycetaceae</taxon>
        <taxon>Streptomyces</taxon>
    </lineage>
</organism>
<dbReference type="Proteomes" id="UP000195105">
    <property type="component" value="Unassembled WGS sequence"/>
</dbReference>
<gene>
    <name evidence="7" type="ORF">CA983_12590</name>
</gene>
<dbReference type="GO" id="GO:0005886">
    <property type="term" value="C:plasma membrane"/>
    <property type="evidence" value="ECO:0007669"/>
    <property type="project" value="UniProtKB-SubCell"/>
</dbReference>
<evidence type="ECO:0000313" key="7">
    <source>
        <dbReference type="EMBL" id="OUD02851.1"/>
    </source>
</evidence>
<proteinExistence type="inferred from homology"/>
<dbReference type="Pfam" id="PF03916">
    <property type="entry name" value="NrfD"/>
    <property type="match status" value="1"/>
</dbReference>
<evidence type="ECO:0000256" key="6">
    <source>
        <dbReference type="ARBA" id="ARBA00023136"/>
    </source>
</evidence>
<dbReference type="InterPro" id="IPR005614">
    <property type="entry name" value="NrfD-like"/>
</dbReference>
<evidence type="ECO:0000256" key="5">
    <source>
        <dbReference type="ARBA" id="ARBA00022989"/>
    </source>
</evidence>